<reference evidence="1 2" key="2">
    <citation type="journal article" date="2022" name="Mol. Ecol. Resour.">
        <title>The genomes of chicory, endive, great burdock and yacon provide insights into Asteraceae paleo-polyploidization history and plant inulin production.</title>
        <authorList>
            <person name="Fan W."/>
            <person name="Wang S."/>
            <person name="Wang H."/>
            <person name="Wang A."/>
            <person name="Jiang F."/>
            <person name="Liu H."/>
            <person name="Zhao H."/>
            <person name="Xu D."/>
            <person name="Zhang Y."/>
        </authorList>
    </citation>
    <scope>NUCLEOTIDE SEQUENCE [LARGE SCALE GENOMIC DNA]</scope>
    <source>
        <strain evidence="2">cv. Punajuju</strain>
        <tissue evidence="1">Leaves</tissue>
    </source>
</reference>
<dbReference type="EMBL" id="CM042009">
    <property type="protein sequence ID" value="KAI3788160.1"/>
    <property type="molecule type" value="Genomic_DNA"/>
</dbReference>
<keyword evidence="2" id="KW-1185">Reference proteome</keyword>
<dbReference type="Proteomes" id="UP001055811">
    <property type="component" value="Linkage Group LG01"/>
</dbReference>
<sequence length="565" mass="63840">MNPPAAVSVESKPETTNDPKANPKTYECGLCDIEVVYKIAQELLPGLASACVDNTTGGIFKNAGSVAVDMRKEMTDYLSQRSETYVAEFLLSEKTPVLEVSEHPFDIIIILIDDFAASKINMFSRVSEWVSSDRREDRIDDFVQEIDVNGFWSLARRESLASMLLKNVDYKNSFHCNMVCGSEEELAKHRSECKFRPMDCVHEGCSTRYCAAQKENHEAICPFMVLPCEQKCSDNYVTRREMDRHCVTICPMKLVNCAFYTVGCKSCIPICNVQQHNMDELSDHLFLIIRTAHKEAKEDDLKHRVEQIRSQSNTEKLARARDARALTYLIKDVEAKLGPLEPKPKSPDLPSHDDDNKDKNKLPTETEPLIVKDGSKSPTKKEDLPTKKDDQPKPEPQPTNEMKSSTETLIKNEVQQEPPKPVDSTDSLVKVDENKDKKESSSSLKDEHSEPPLKKEEPMPKDLKEEEAKKLSVEEKGKPSDSKEEERTKSPKGEEVERSVKSSIEEKSGPLSNSKEEDNKKSPIDGIIKDSTKSPEKEKIEESTKSPKKENIEESSTKSPKKEKN</sequence>
<name>A0ACB9GXD4_CICIN</name>
<evidence type="ECO:0000313" key="2">
    <source>
        <dbReference type="Proteomes" id="UP001055811"/>
    </source>
</evidence>
<reference evidence="2" key="1">
    <citation type="journal article" date="2022" name="Mol. Ecol. Resour.">
        <title>The genomes of chicory, endive, great burdock and yacon provide insights into Asteraceae palaeo-polyploidization history and plant inulin production.</title>
        <authorList>
            <person name="Fan W."/>
            <person name="Wang S."/>
            <person name="Wang H."/>
            <person name="Wang A."/>
            <person name="Jiang F."/>
            <person name="Liu H."/>
            <person name="Zhao H."/>
            <person name="Xu D."/>
            <person name="Zhang Y."/>
        </authorList>
    </citation>
    <scope>NUCLEOTIDE SEQUENCE [LARGE SCALE GENOMIC DNA]</scope>
    <source>
        <strain evidence="2">cv. Punajuju</strain>
    </source>
</reference>
<organism evidence="1 2">
    <name type="scientific">Cichorium intybus</name>
    <name type="common">Chicory</name>
    <dbReference type="NCBI Taxonomy" id="13427"/>
    <lineage>
        <taxon>Eukaryota</taxon>
        <taxon>Viridiplantae</taxon>
        <taxon>Streptophyta</taxon>
        <taxon>Embryophyta</taxon>
        <taxon>Tracheophyta</taxon>
        <taxon>Spermatophyta</taxon>
        <taxon>Magnoliopsida</taxon>
        <taxon>eudicotyledons</taxon>
        <taxon>Gunneridae</taxon>
        <taxon>Pentapetalae</taxon>
        <taxon>asterids</taxon>
        <taxon>campanulids</taxon>
        <taxon>Asterales</taxon>
        <taxon>Asteraceae</taxon>
        <taxon>Cichorioideae</taxon>
        <taxon>Cichorieae</taxon>
        <taxon>Cichoriinae</taxon>
        <taxon>Cichorium</taxon>
    </lineage>
</organism>
<gene>
    <name evidence="1" type="ORF">L2E82_00862</name>
</gene>
<accession>A0ACB9GXD4</accession>
<proteinExistence type="predicted"/>
<protein>
    <submittedName>
        <fullName evidence="1">Uncharacterized protein</fullName>
    </submittedName>
</protein>
<evidence type="ECO:0000313" key="1">
    <source>
        <dbReference type="EMBL" id="KAI3788160.1"/>
    </source>
</evidence>
<comment type="caution">
    <text evidence="1">The sequence shown here is derived from an EMBL/GenBank/DDBJ whole genome shotgun (WGS) entry which is preliminary data.</text>
</comment>